<dbReference type="AlphaFoldDB" id="A0A1S1YW50"/>
<comment type="caution">
    <text evidence="2">The sequence shown here is derived from an EMBL/GenBank/DDBJ whole genome shotgun (WGS) entry which is preliminary data.</text>
</comment>
<evidence type="ECO:0000256" key="1">
    <source>
        <dbReference type="SAM" id="SignalP"/>
    </source>
</evidence>
<protein>
    <submittedName>
        <fullName evidence="2">Uncharacterized protein</fullName>
    </submittedName>
</protein>
<evidence type="ECO:0000313" key="2">
    <source>
        <dbReference type="EMBL" id="OHX65103.1"/>
    </source>
</evidence>
<gene>
    <name evidence="2" type="ORF">NH26_01415</name>
</gene>
<reference evidence="2 3" key="1">
    <citation type="journal article" date="2012" name="Int. J. Syst. Evol. Microbiol.">
        <title>Flammeovirga pacifica sp. nov., isolated from deep-sea sediment.</title>
        <authorList>
            <person name="Xu H."/>
            <person name="Fu Y."/>
            <person name="Yang N."/>
            <person name="Ding Z."/>
            <person name="Lai Q."/>
            <person name="Zeng R."/>
        </authorList>
    </citation>
    <scope>NUCLEOTIDE SEQUENCE [LARGE SCALE GENOMIC DNA]</scope>
    <source>
        <strain evidence="3">DSM 24597 / LMG 26175 / WPAGA1</strain>
    </source>
</reference>
<sequence>MKLLQLFFLLLCIGLGTSTQAQTRFKITEMDAYPRLTDIEKAHFAGLEIDAVVHKDNIELSFVTGQNDKTPYINTYTYREKINREKIYTENNHDGHVMVMITYKKGLFDRDQITMRQFNPNGEVIGSFVFEEERN</sequence>
<dbReference type="RefSeq" id="WP_139262786.1">
    <property type="nucleotide sequence ID" value="NZ_JRYR02000001.1"/>
</dbReference>
<keyword evidence="1" id="KW-0732">Signal</keyword>
<feature type="chain" id="PRO_5013091368" evidence="1">
    <location>
        <begin position="22"/>
        <end position="135"/>
    </location>
</feature>
<keyword evidence="3" id="KW-1185">Reference proteome</keyword>
<accession>A0A1S1YW50</accession>
<feature type="signal peptide" evidence="1">
    <location>
        <begin position="1"/>
        <end position="21"/>
    </location>
</feature>
<name>A0A1S1YW50_FLAPC</name>
<dbReference type="Proteomes" id="UP000179797">
    <property type="component" value="Unassembled WGS sequence"/>
</dbReference>
<dbReference type="EMBL" id="JRYR02000001">
    <property type="protein sequence ID" value="OHX65103.1"/>
    <property type="molecule type" value="Genomic_DNA"/>
</dbReference>
<dbReference type="OrthoDB" id="9839044at2"/>
<evidence type="ECO:0000313" key="3">
    <source>
        <dbReference type="Proteomes" id="UP000179797"/>
    </source>
</evidence>
<proteinExistence type="predicted"/>
<organism evidence="2 3">
    <name type="scientific">Flammeovirga pacifica</name>
    <dbReference type="NCBI Taxonomy" id="915059"/>
    <lineage>
        <taxon>Bacteria</taxon>
        <taxon>Pseudomonadati</taxon>
        <taxon>Bacteroidota</taxon>
        <taxon>Cytophagia</taxon>
        <taxon>Cytophagales</taxon>
        <taxon>Flammeovirgaceae</taxon>
        <taxon>Flammeovirga</taxon>
    </lineage>
</organism>